<reference evidence="1" key="1">
    <citation type="submission" date="2022-04" db="EMBL/GenBank/DDBJ databases">
        <title>A functionally conserved STORR gene fusion in Papaver species that diverged 16.8 million years ago.</title>
        <authorList>
            <person name="Catania T."/>
        </authorList>
    </citation>
    <scope>NUCLEOTIDE SEQUENCE</scope>
    <source>
        <strain evidence="1">S-188037</strain>
    </source>
</reference>
<sequence>MKRRKKEQILIFIICMRGFGEANTMSHLLDLELYGTLMLNPKATPYKIQSHWLRKISSKPPYICTIQQSTIISCRMPRKSIEGSKYHRQFNHEASAITSGLMLLFWDVHSEVHPPFVVFKDEEIKKMGSK</sequence>
<dbReference type="EMBL" id="JAJJMB010015535">
    <property type="protein sequence ID" value="KAI3853753.1"/>
    <property type="molecule type" value="Genomic_DNA"/>
</dbReference>
<accession>A0AAD4S1K6</accession>
<proteinExistence type="predicted"/>
<comment type="caution">
    <text evidence="1">The sequence shown here is derived from an EMBL/GenBank/DDBJ whole genome shotgun (WGS) entry which is preliminary data.</text>
</comment>
<feature type="non-terminal residue" evidence="1">
    <location>
        <position position="130"/>
    </location>
</feature>
<protein>
    <submittedName>
        <fullName evidence="1">Uncharacterized protein</fullName>
    </submittedName>
</protein>
<evidence type="ECO:0000313" key="1">
    <source>
        <dbReference type="EMBL" id="KAI3853753.1"/>
    </source>
</evidence>
<keyword evidence="2" id="KW-1185">Reference proteome</keyword>
<evidence type="ECO:0000313" key="2">
    <source>
        <dbReference type="Proteomes" id="UP001202328"/>
    </source>
</evidence>
<gene>
    <name evidence="1" type="ORF">MKW98_025270</name>
</gene>
<name>A0AAD4S1K6_9MAGN</name>
<organism evidence="1 2">
    <name type="scientific">Papaver atlanticum</name>
    <dbReference type="NCBI Taxonomy" id="357466"/>
    <lineage>
        <taxon>Eukaryota</taxon>
        <taxon>Viridiplantae</taxon>
        <taxon>Streptophyta</taxon>
        <taxon>Embryophyta</taxon>
        <taxon>Tracheophyta</taxon>
        <taxon>Spermatophyta</taxon>
        <taxon>Magnoliopsida</taxon>
        <taxon>Ranunculales</taxon>
        <taxon>Papaveraceae</taxon>
        <taxon>Papaveroideae</taxon>
        <taxon>Papaver</taxon>
    </lineage>
</organism>
<dbReference type="AlphaFoldDB" id="A0AAD4S1K6"/>
<dbReference type="Proteomes" id="UP001202328">
    <property type="component" value="Unassembled WGS sequence"/>
</dbReference>